<evidence type="ECO:0008006" key="3">
    <source>
        <dbReference type="Google" id="ProtNLM"/>
    </source>
</evidence>
<gene>
    <name evidence="1" type="ORF">M9Y10_028787</name>
</gene>
<organism evidence="1 2">
    <name type="scientific">Tritrichomonas musculus</name>
    <dbReference type="NCBI Taxonomy" id="1915356"/>
    <lineage>
        <taxon>Eukaryota</taxon>
        <taxon>Metamonada</taxon>
        <taxon>Parabasalia</taxon>
        <taxon>Tritrichomonadida</taxon>
        <taxon>Tritrichomonadidae</taxon>
        <taxon>Tritrichomonas</taxon>
    </lineage>
</organism>
<keyword evidence="2" id="KW-1185">Reference proteome</keyword>
<dbReference type="InterPro" id="IPR035974">
    <property type="entry name" value="Rap/Ran-GAP_sf"/>
</dbReference>
<dbReference type="EMBL" id="JAPFFF010000004">
    <property type="protein sequence ID" value="KAK8891574.1"/>
    <property type="molecule type" value="Genomic_DNA"/>
</dbReference>
<comment type="caution">
    <text evidence="1">The sequence shown here is derived from an EMBL/GenBank/DDBJ whole genome shotgun (WGS) entry which is preliminary data.</text>
</comment>
<proteinExistence type="predicted"/>
<name>A0ABR2KKF4_9EUKA</name>
<sequence>MKSKLVFTQYPSQNANELARLITSSFQNADLHNRLSKDNEIEFALQPLLYSFNLDIALTSINTFSRWLINPNFPNAILDIVRYNKYIQKVFEAIPIIYAKRPMHRDDVFESTFRFLRDTITPELAANEHHPFNRSTWKVSLTCLIESVLSITRNNSQVQTKENEIINNLMDLFVDGFLIAELDIDDADLLIYKFLNLCFFTKGTEKVGSSGKTKPNSVHWNSLFYSFFTAFINFPEDPKRRSFILNVIARMKFRSKIAEDELSKAGNARATILADFFDISLKTFKEHFSANSKTSLFQNKIPSEALLRMLGDGVFITNLYSYNILDHFRNIFTLFTNGVLPPNSPWISALICYLNAFLLGSAGRFVNIFALMNTAHNFAAENPRQFNEFIKTLLISALQVPIAAPVNLPPEFTPLLNVGPWTQLLANSLEFARTEGNEEIECGIISVIDNFTMILSSNALSNDDFAIYKLMLLANAGSGSMFSTAYVSMLSSKSSVSHEMLMLALSPHYMSDIAPAIQNCALVESLIKTVEQKQTQFPYQFNSIPFMIALIEINKRTDYFLKYRLSHSSLTDFLKTQITSKIPLISTMAEIVENLILAPSVSVQQMNKFCQNYPKVLSSYVFNGRILSFRENTENKALGLIIRGPFGITVFDITEVSPELAQSIDEKMLKDDTLHRSEITFDDVNIFAKYVETPETEEKSLSKSFLMALGIASMSITAPNLQINPLNQTQDGFEQALKDFDDSCGLSRFEILVAHIAKNSNSFFSETEATPRYNKFLQDLGKSYNMGYCQFCFNDKFPTGDILVIFNESDKQLNTEFLEVSQFEIIIVVTPLYQSLTKDEQMYKVSIIKCHPKYKEEKFVPNGSAFQNSQSTKTIPTIISYPILPYPDKEIIISSKDHLARTLSSICFFYYGQGQISSNSEVYRCILAEKYTELYKTRKEKLDNLVKKYTLQQDIIKTLVNDN</sequence>
<accession>A0ABR2KKF4</accession>
<dbReference type="Proteomes" id="UP001470230">
    <property type="component" value="Unassembled WGS sequence"/>
</dbReference>
<evidence type="ECO:0000313" key="2">
    <source>
        <dbReference type="Proteomes" id="UP001470230"/>
    </source>
</evidence>
<protein>
    <recommendedName>
        <fullName evidence="3">Rap-GAP domain-containing protein</fullName>
    </recommendedName>
</protein>
<dbReference type="SUPFAM" id="SSF111347">
    <property type="entry name" value="Rap/Ran-GAP"/>
    <property type="match status" value="1"/>
</dbReference>
<reference evidence="1 2" key="1">
    <citation type="submission" date="2024-04" db="EMBL/GenBank/DDBJ databases">
        <title>Tritrichomonas musculus Genome.</title>
        <authorList>
            <person name="Alves-Ferreira E."/>
            <person name="Grigg M."/>
            <person name="Lorenzi H."/>
            <person name="Galac M."/>
        </authorList>
    </citation>
    <scope>NUCLEOTIDE SEQUENCE [LARGE SCALE GENOMIC DNA]</scope>
    <source>
        <strain evidence="1 2">EAF2021</strain>
    </source>
</reference>
<evidence type="ECO:0000313" key="1">
    <source>
        <dbReference type="EMBL" id="KAK8891574.1"/>
    </source>
</evidence>